<protein>
    <submittedName>
        <fullName evidence="6">Zinc finger BED domain-containing protein RICESLEEPER 2-like</fullName>
    </submittedName>
</protein>
<proteinExistence type="predicted"/>
<dbReference type="Pfam" id="PF14372">
    <property type="entry name" value="hAT-like_RNase-H"/>
    <property type="match status" value="1"/>
</dbReference>
<name>A0ABM0YJ53_CAMSA</name>
<dbReference type="SUPFAM" id="SSF53098">
    <property type="entry name" value="Ribonuclease H-like"/>
    <property type="match status" value="1"/>
</dbReference>
<dbReference type="RefSeq" id="XP_010501749.1">
    <property type="nucleotide sequence ID" value="XM_010503447.1"/>
</dbReference>
<evidence type="ECO:0000256" key="1">
    <source>
        <dbReference type="ARBA" id="ARBA00023125"/>
    </source>
</evidence>
<keyword evidence="1" id="KW-0238">DNA-binding</keyword>
<dbReference type="Proteomes" id="UP000694864">
    <property type="component" value="Chromosome 3"/>
</dbReference>
<accession>A0ABM0YJ53</accession>
<sequence length="892" mass="101270">MSCLPLFDGRRLHWRKLSLGVCGLSIILSDFMVYVSQTVLAKVVHMVFRFNDSYHLCWLYDDDKHLFSTILITRIPYQIALDAFYRSDLIPLLWMLKQPPLYYTNIVLRVCAVWVLWAVLFAPMDSKVSNLFSSSKRRLTKTNHPSSGLSKDGLSIYLDLSCANGLPNSWFIALLDLQSMFSTSNLMALGNASIMDSESIQDNNDYLGEEIEGDDGPPVSPVGGKRSRASSTLPAKARKKPAHRSFMWQHFVQRDPDVPLNNCLYCGQEIGCDTVRNGTNAMKAHLSRCKLFKKHEESGSQKVLDSDSSGVMTAVKYDKGLFRRSVNEMIVLNELPFAFVESEGFRRLCSNNLPMYTIHCTKTATSDIYGMFLSENAALKELFGHQKQRVSMTTDIWVPPTTSCSYMVVTAHWIDRYWKLQKRIISFKPVTDHKGDTISSHLIGCLGEWGIEKVFMVTVDNAKANDKALKLFIDALVMKGHDALFAHGDYLHMRSSGARFKSFLLRVETGNCSRGSLCLDVATRWNSTYLMLTAAIKFRVAFEKMLLEDKLYNEYFMEKEDNVEDGVEGEKRVGPPKFSNWDEVQRLVKFLRIFFNCILAFSATKSVTSSIAYNEIVIIKKNLINLSCNSDSLLKTEAMVMKSKFENYWDGLINMNPLVIIASVFDPRSKMQFASICFDKLYGKDSVEATHLRSSIKSVMKKLYEEYASKLSSTPSQGESSTAARSNHGESVDTSAMFDLSDDDCYERKDSLYSDMILDAAYEESSSELDMYLLEKPVPRTQYHLGLDYDVLSWWRKNNSKFPILAELARDVLAIQVSSVASESSFSTSGRILDRYRSCLSPHMVESLICTQQWLRNTIHEDKLANLVQMFEELEFHESLASKVYGQPSVDS</sequence>
<evidence type="ECO:0000313" key="5">
    <source>
        <dbReference type="Proteomes" id="UP000694864"/>
    </source>
</evidence>
<dbReference type="InterPro" id="IPR008906">
    <property type="entry name" value="HATC_C_dom"/>
</dbReference>
<feature type="domain" description="HAT C-terminal dimerisation" evidence="3">
    <location>
        <begin position="768"/>
        <end position="855"/>
    </location>
</feature>
<evidence type="ECO:0000259" key="4">
    <source>
        <dbReference type="Pfam" id="PF14372"/>
    </source>
</evidence>
<dbReference type="GeneID" id="104779051"/>
<dbReference type="PANTHER" id="PTHR46481">
    <property type="entry name" value="ZINC FINGER BED DOMAIN-CONTAINING PROTEIN 4"/>
    <property type="match status" value="1"/>
</dbReference>
<organism evidence="5 6">
    <name type="scientific">Camelina sativa</name>
    <name type="common">False flax</name>
    <name type="synonym">Myagrum sativum</name>
    <dbReference type="NCBI Taxonomy" id="90675"/>
    <lineage>
        <taxon>Eukaryota</taxon>
        <taxon>Viridiplantae</taxon>
        <taxon>Streptophyta</taxon>
        <taxon>Embryophyta</taxon>
        <taxon>Tracheophyta</taxon>
        <taxon>Spermatophyta</taxon>
        <taxon>Magnoliopsida</taxon>
        <taxon>eudicotyledons</taxon>
        <taxon>Gunneridae</taxon>
        <taxon>Pentapetalae</taxon>
        <taxon>rosids</taxon>
        <taxon>malvids</taxon>
        <taxon>Brassicales</taxon>
        <taxon>Brassicaceae</taxon>
        <taxon>Camelineae</taxon>
        <taxon>Camelina</taxon>
    </lineage>
</organism>
<dbReference type="SMART" id="SM00614">
    <property type="entry name" value="ZnF_BED"/>
    <property type="match status" value="1"/>
</dbReference>
<dbReference type="InterPro" id="IPR025525">
    <property type="entry name" value="hAT-like_transposase_RNase-H"/>
</dbReference>
<keyword evidence="5" id="KW-1185">Reference proteome</keyword>
<dbReference type="Pfam" id="PF05699">
    <property type="entry name" value="Dimer_Tnp_hAT"/>
    <property type="match status" value="1"/>
</dbReference>
<reference evidence="6" key="2">
    <citation type="submission" date="2025-08" db="UniProtKB">
        <authorList>
            <consortium name="RefSeq"/>
        </authorList>
    </citation>
    <scope>IDENTIFICATION</scope>
    <source>
        <tissue evidence="6">Leaf</tissue>
    </source>
</reference>
<feature type="region of interest" description="Disordered" evidence="2">
    <location>
        <begin position="207"/>
        <end position="236"/>
    </location>
</feature>
<gene>
    <name evidence="6" type="primary">LOC104779051</name>
</gene>
<dbReference type="InterPro" id="IPR052035">
    <property type="entry name" value="ZnF_BED_domain_contain"/>
</dbReference>
<feature type="domain" description="hAT-like transposase RNase-H fold" evidence="4">
    <location>
        <begin position="602"/>
        <end position="707"/>
    </location>
</feature>
<dbReference type="InterPro" id="IPR012337">
    <property type="entry name" value="RNaseH-like_sf"/>
</dbReference>
<reference evidence="5" key="1">
    <citation type="journal article" date="2014" name="Nat. Commun.">
        <title>The emerging biofuel crop Camelina sativa retains a highly undifferentiated hexaploid genome structure.</title>
        <authorList>
            <person name="Kagale S."/>
            <person name="Koh C."/>
            <person name="Nixon J."/>
            <person name="Bollina V."/>
            <person name="Clarke W.E."/>
            <person name="Tuteja R."/>
            <person name="Spillane C."/>
            <person name="Robinson S.J."/>
            <person name="Links M.G."/>
            <person name="Clarke C."/>
            <person name="Higgins E.E."/>
            <person name="Huebert T."/>
            <person name="Sharpe A.G."/>
            <person name="Parkin I.A."/>
        </authorList>
    </citation>
    <scope>NUCLEOTIDE SEQUENCE [LARGE SCALE GENOMIC DNA]</scope>
    <source>
        <strain evidence="5">cv. DH55</strain>
    </source>
</reference>
<evidence type="ECO:0000259" key="3">
    <source>
        <dbReference type="Pfam" id="PF05699"/>
    </source>
</evidence>
<evidence type="ECO:0000313" key="6">
    <source>
        <dbReference type="RefSeq" id="XP_010501749.1"/>
    </source>
</evidence>
<evidence type="ECO:0000256" key="2">
    <source>
        <dbReference type="SAM" id="MobiDB-lite"/>
    </source>
</evidence>
<dbReference type="PANTHER" id="PTHR46481:SF2">
    <property type="entry name" value="BED-TYPE DOMAIN-CONTAINING PROTEIN"/>
    <property type="match status" value="1"/>
</dbReference>